<accession>A0A916Z0K0</accession>
<name>A0A916Z0K0_9BACT</name>
<organism evidence="2 3">
    <name type="scientific">Emticicia aquatilis</name>
    <dbReference type="NCBI Taxonomy" id="1537369"/>
    <lineage>
        <taxon>Bacteria</taxon>
        <taxon>Pseudomonadati</taxon>
        <taxon>Bacteroidota</taxon>
        <taxon>Cytophagia</taxon>
        <taxon>Cytophagales</taxon>
        <taxon>Leadbetterellaceae</taxon>
        <taxon>Emticicia</taxon>
    </lineage>
</organism>
<dbReference type="AlphaFoldDB" id="A0A916Z0K0"/>
<feature type="transmembrane region" description="Helical" evidence="1">
    <location>
        <begin position="35"/>
        <end position="54"/>
    </location>
</feature>
<evidence type="ECO:0000313" key="3">
    <source>
        <dbReference type="Proteomes" id="UP000609064"/>
    </source>
</evidence>
<reference evidence="2" key="2">
    <citation type="submission" date="2020-09" db="EMBL/GenBank/DDBJ databases">
        <authorList>
            <person name="Sun Q."/>
            <person name="Zhou Y."/>
        </authorList>
    </citation>
    <scope>NUCLEOTIDE SEQUENCE</scope>
    <source>
        <strain evidence="2">CGMCC 1.15958</strain>
    </source>
</reference>
<dbReference type="Proteomes" id="UP000609064">
    <property type="component" value="Unassembled WGS sequence"/>
</dbReference>
<dbReference type="RefSeq" id="WP_188768300.1">
    <property type="nucleotide sequence ID" value="NZ_BMKK01000008.1"/>
</dbReference>
<protein>
    <submittedName>
        <fullName evidence="2">Uncharacterized protein</fullName>
    </submittedName>
</protein>
<keyword evidence="3" id="KW-1185">Reference proteome</keyword>
<dbReference type="EMBL" id="BMKK01000008">
    <property type="protein sequence ID" value="GGD70234.1"/>
    <property type="molecule type" value="Genomic_DNA"/>
</dbReference>
<comment type="caution">
    <text evidence="2">The sequence shown here is derived from an EMBL/GenBank/DDBJ whole genome shotgun (WGS) entry which is preliminary data.</text>
</comment>
<evidence type="ECO:0000256" key="1">
    <source>
        <dbReference type="SAM" id="Phobius"/>
    </source>
</evidence>
<keyword evidence="1" id="KW-1133">Transmembrane helix</keyword>
<proteinExistence type="predicted"/>
<gene>
    <name evidence="2" type="ORF">GCM10011514_37900</name>
</gene>
<feature type="transmembrane region" description="Helical" evidence="1">
    <location>
        <begin position="66"/>
        <end position="85"/>
    </location>
</feature>
<keyword evidence="1" id="KW-0812">Transmembrane</keyword>
<keyword evidence="1" id="KW-0472">Membrane</keyword>
<sequence>MTFLSSQNFKWIIVVLFLGLIIAPAQMPSPTFKSIALGVLGGGCLFFELLSLRSLKNNSENYRSEFRQTVLLIFLTILLLIVNLVI</sequence>
<evidence type="ECO:0000313" key="2">
    <source>
        <dbReference type="EMBL" id="GGD70234.1"/>
    </source>
</evidence>
<reference evidence="2" key="1">
    <citation type="journal article" date="2014" name="Int. J. Syst. Evol. Microbiol.">
        <title>Complete genome sequence of Corynebacterium casei LMG S-19264T (=DSM 44701T), isolated from a smear-ripened cheese.</title>
        <authorList>
            <consortium name="US DOE Joint Genome Institute (JGI-PGF)"/>
            <person name="Walter F."/>
            <person name="Albersmeier A."/>
            <person name="Kalinowski J."/>
            <person name="Ruckert C."/>
        </authorList>
    </citation>
    <scope>NUCLEOTIDE SEQUENCE</scope>
    <source>
        <strain evidence="2">CGMCC 1.15958</strain>
    </source>
</reference>